<feature type="transmembrane region" description="Helical" evidence="2">
    <location>
        <begin position="20"/>
        <end position="40"/>
    </location>
</feature>
<dbReference type="RefSeq" id="XP_025470776.1">
    <property type="nucleotide sequence ID" value="XM_025606873.1"/>
</dbReference>
<evidence type="ECO:0000256" key="1">
    <source>
        <dbReference type="SAM" id="MobiDB-lite"/>
    </source>
</evidence>
<accession>A0A317X6Q9</accession>
<name>A0A317X6Q9_9EURO</name>
<evidence type="ECO:0000313" key="3">
    <source>
        <dbReference type="EMBL" id="PWY94015.1"/>
    </source>
</evidence>
<dbReference type="Proteomes" id="UP000246702">
    <property type="component" value="Unassembled WGS sequence"/>
</dbReference>
<keyword evidence="2" id="KW-0472">Membrane</keyword>
<keyword evidence="2" id="KW-1133">Transmembrane helix</keyword>
<proteinExistence type="predicted"/>
<dbReference type="EMBL" id="MSFK01000005">
    <property type="protein sequence ID" value="PWY94015.1"/>
    <property type="molecule type" value="Genomic_DNA"/>
</dbReference>
<keyword evidence="2" id="KW-0812">Transmembrane</keyword>
<protein>
    <submittedName>
        <fullName evidence="3">Uncharacterized protein</fullName>
    </submittedName>
</protein>
<keyword evidence="4" id="KW-1185">Reference proteome</keyword>
<feature type="compositionally biased region" description="Polar residues" evidence="1">
    <location>
        <begin position="77"/>
        <end position="88"/>
    </location>
</feature>
<evidence type="ECO:0000313" key="4">
    <source>
        <dbReference type="Proteomes" id="UP000246702"/>
    </source>
</evidence>
<gene>
    <name evidence="3" type="ORF">BO94DRAFT_317014</name>
</gene>
<comment type="caution">
    <text evidence="3">The sequence shown here is derived from an EMBL/GenBank/DDBJ whole genome shotgun (WGS) entry which is preliminary data.</text>
</comment>
<reference evidence="3 4" key="1">
    <citation type="submission" date="2016-12" db="EMBL/GenBank/DDBJ databases">
        <title>The genomes of Aspergillus section Nigri reveals drivers in fungal speciation.</title>
        <authorList>
            <consortium name="DOE Joint Genome Institute"/>
            <person name="Vesth T.C."/>
            <person name="Nybo J."/>
            <person name="Theobald S."/>
            <person name="Brandl J."/>
            <person name="Frisvad J.C."/>
            <person name="Nielsen K.F."/>
            <person name="Lyhne E.K."/>
            <person name="Kogle M.E."/>
            <person name="Kuo A."/>
            <person name="Riley R."/>
            <person name="Clum A."/>
            <person name="Nolan M."/>
            <person name="Lipzen A."/>
            <person name="Salamov A."/>
            <person name="Henrissat B."/>
            <person name="Wiebenga A."/>
            <person name="De Vries R.P."/>
            <person name="Grigoriev I.V."/>
            <person name="Mortensen U.H."/>
            <person name="Andersen M.R."/>
            <person name="Baker S.E."/>
        </authorList>
    </citation>
    <scope>NUCLEOTIDE SEQUENCE [LARGE SCALE GENOMIC DNA]</scope>
    <source>
        <strain evidence="3 4">CBS 115572</strain>
    </source>
</reference>
<organism evidence="3 4">
    <name type="scientific">Aspergillus sclerotioniger CBS 115572</name>
    <dbReference type="NCBI Taxonomy" id="1450535"/>
    <lineage>
        <taxon>Eukaryota</taxon>
        <taxon>Fungi</taxon>
        <taxon>Dikarya</taxon>
        <taxon>Ascomycota</taxon>
        <taxon>Pezizomycotina</taxon>
        <taxon>Eurotiomycetes</taxon>
        <taxon>Eurotiomycetidae</taxon>
        <taxon>Eurotiales</taxon>
        <taxon>Aspergillaceae</taxon>
        <taxon>Aspergillus</taxon>
        <taxon>Aspergillus subgen. Circumdati</taxon>
    </lineage>
</organism>
<feature type="region of interest" description="Disordered" evidence="1">
    <location>
        <begin position="66"/>
        <end position="88"/>
    </location>
</feature>
<dbReference type="GeneID" id="37109016"/>
<dbReference type="AlphaFoldDB" id="A0A317X6Q9"/>
<sequence length="88" mass="9665">MRRAQPCPAGMSSTLLYVSYDSACLFIGDVILFGLVRIMYAPDFPTLLLLPGHSIPTGYFPPHGDRSRFPTADSHFSDATATSARLRM</sequence>
<evidence type="ECO:0000256" key="2">
    <source>
        <dbReference type="SAM" id="Phobius"/>
    </source>
</evidence>